<dbReference type="PATRIC" id="fig|1352936.5.peg.3476"/>
<feature type="compositionally biased region" description="Basic and acidic residues" evidence="1">
    <location>
        <begin position="297"/>
        <end position="313"/>
    </location>
</feature>
<sequence>MSASLTFPAALLGTTVRVLRTAAGRRALQLAVLVGGLFALGFLCGEQAHAADGTPLPAKVTSARLGETGHENPVRAVRTVTERVAAPVHEAGERSAAPQHRVGKQVVAPVRKVVEQAVTQAVTPVRDVVASVFRSLDATAARAVEKPRTSAPTLALPGLTQVPAAAVQLASEPQSTAPRPQGHGDATVFAPAGQKQRHAGARTHAHADRAAVGAPAPVAGYGPEAISVPQPVAHALVRHGTAALGAPGRSAPAGDPDGVLGKQAADGNVSGHGDAYALPLDDRAPLRFAPGATARVDAPRTRERHRDIPVFPG</sequence>
<name>V6KHG4_STRRC</name>
<protein>
    <submittedName>
        <fullName evidence="2">Uncharacterized protein</fullName>
    </submittedName>
</protein>
<dbReference type="AlphaFoldDB" id="V6KHG4"/>
<evidence type="ECO:0000256" key="1">
    <source>
        <dbReference type="SAM" id="MobiDB-lite"/>
    </source>
</evidence>
<feature type="region of interest" description="Disordered" evidence="1">
    <location>
        <begin position="169"/>
        <end position="188"/>
    </location>
</feature>
<evidence type="ECO:0000313" key="3">
    <source>
        <dbReference type="Proteomes" id="UP000017984"/>
    </source>
</evidence>
<dbReference type="EMBL" id="AWQX01000144">
    <property type="protein sequence ID" value="EST31517.1"/>
    <property type="molecule type" value="Genomic_DNA"/>
</dbReference>
<keyword evidence="3" id="KW-1185">Reference proteome</keyword>
<dbReference type="STRING" id="1352936.M878_16525"/>
<comment type="caution">
    <text evidence="2">The sequence shown here is derived from an EMBL/GenBank/DDBJ whole genome shotgun (WGS) entry which is preliminary data.</text>
</comment>
<evidence type="ECO:0000313" key="2">
    <source>
        <dbReference type="EMBL" id="EST31517.1"/>
    </source>
</evidence>
<reference evidence="2 3" key="1">
    <citation type="journal article" date="2014" name="Genome Announc.">
        <title>Draft Genome Sequence of Streptomyces roseochromogenes subsp. oscitans DS 12.976, Producer of the Aminocoumarin Antibiotic Clorobiocin.</title>
        <authorList>
            <person name="Ruckert C."/>
            <person name="Kalinowski J."/>
            <person name="Heide L."/>
            <person name="Apel A.K."/>
        </authorList>
    </citation>
    <scope>NUCLEOTIDE SEQUENCE [LARGE SCALE GENOMIC DNA]</scope>
    <source>
        <strain evidence="2 3">DS 12.976</strain>
    </source>
</reference>
<feature type="region of interest" description="Disordered" evidence="1">
    <location>
        <begin position="291"/>
        <end position="313"/>
    </location>
</feature>
<dbReference type="Proteomes" id="UP000017984">
    <property type="component" value="Chromosome"/>
</dbReference>
<organism evidence="2 3">
    <name type="scientific">Streptomyces roseochromogenus subsp. oscitans DS 12.976</name>
    <dbReference type="NCBI Taxonomy" id="1352936"/>
    <lineage>
        <taxon>Bacteria</taxon>
        <taxon>Bacillati</taxon>
        <taxon>Actinomycetota</taxon>
        <taxon>Actinomycetes</taxon>
        <taxon>Kitasatosporales</taxon>
        <taxon>Streptomycetaceae</taxon>
        <taxon>Streptomyces</taxon>
    </lineage>
</organism>
<proteinExistence type="predicted"/>
<gene>
    <name evidence="2" type="ORF">M878_16525</name>
</gene>
<dbReference type="HOGENOM" id="CLU_811152_0_0_11"/>
<accession>V6KHG4</accession>